<reference evidence="9 10" key="1">
    <citation type="submission" date="2024-06" db="EMBL/GenBank/DDBJ databases">
        <title>Genomic Encyclopedia of Type Strains, Phase IV (KMG-IV): sequencing the most valuable type-strain genomes for metagenomic binning, comparative biology and taxonomic classification.</title>
        <authorList>
            <person name="Goeker M."/>
        </authorList>
    </citation>
    <scope>NUCLEOTIDE SEQUENCE [LARGE SCALE GENOMIC DNA]</scope>
    <source>
        <strain evidence="9 10">DSM 19730</strain>
    </source>
</reference>
<sequence>MRAAPAAPALRLCLIGSGAIGGRVAELLAAHPGARIDLVGVITRPGASRRDWWSAGCQQITDPAGLAALAPDVVVEAASRQAVEDWGHVALHAAREFILCSASALTDDALRDRLTQVAGATGSRMVIAHGALGGIQAISAASLRALNQVTHVIRKPPAAWRGTPAECLFDPDGLDKALVFFRGSAREAASAYPANANAVVTTALAGVGLDETRVELVADPHTDRNVHQLHAAGDFGILNMTILNEPMPSNPKTSDMTALSITRMLLDRTMPLVV</sequence>
<comment type="function">
    <text evidence="6">Specifically catalyzes the NAD or NADP-dependent dehydrogenation of L-aspartate to iminoaspartate.</text>
</comment>
<dbReference type="PIRSF" id="PIRSF005227">
    <property type="entry name" value="Asp_dh_NAD_syn"/>
    <property type="match status" value="1"/>
</dbReference>
<evidence type="ECO:0000313" key="10">
    <source>
        <dbReference type="Proteomes" id="UP001549143"/>
    </source>
</evidence>
<keyword evidence="3 6" id="KW-0521">NADP</keyword>
<dbReference type="NCBIfam" id="NF009828">
    <property type="entry name" value="PRK13303.1-3"/>
    <property type="match status" value="1"/>
</dbReference>
<keyword evidence="4 6" id="KW-0560">Oxidoreductase</keyword>
<dbReference type="PANTHER" id="PTHR31873">
    <property type="entry name" value="L-ASPARTATE DEHYDROGENASE-RELATED"/>
    <property type="match status" value="1"/>
</dbReference>
<comment type="pathway">
    <text evidence="6">Cofactor biosynthesis; NAD(+) biosynthesis; iminoaspartate from L-aspartate (dehydrogenase route): step 1/1.</text>
</comment>
<protein>
    <recommendedName>
        <fullName evidence="6">L-aspartate dehydrogenase</fullName>
        <ecNumber evidence="6">1.4.1.21</ecNumber>
    </recommendedName>
</protein>
<dbReference type="Gene3D" id="3.30.360.10">
    <property type="entry name" value="Dihydrodipicolinate Reductase, domain 2"/>
    <property type="match status" value="1"/>
</dbReference>
<feature type="active site" evidence="6">
    <location>
        <position position="227"/>
    </location>
</feature>
<feature type="binding site" evidence="6">
    <location>
        <position position="197"/>
    </location>
    <ligand>
        <name>NAD(+)</name>
        <dbReference type="ChEBI" id="CHEBI:57540"/>
    </ligand>
</feature>
<evidence type="ECO:0000256" key="2">
    <source>
        <dbReference type="ARBA" id="ARBA00022642"/>
    </source>
</evidence>
<gene>
    <name evidence="6" type="primary">nadX</name>
    <name evidence="9" type="ORF">ABID44_000346</name>
</gene>
<proteinExistence type="inferred from homology"/>
<accession>A0ABV2KG46</accession>
<comment type="miscellaneous">
    <text evidence="6">The iminoaspartate product is unstable in aqueous solution and can decompose to oxaloacetate and ammonia.</text>
</comment>
<evidence type="ECO:0000259" key="8">
    <source>
        <dbReference type="Pfam" id="PF03447"/>
    </source>
</evidence>
<dbReference type="EMBL" id="JBEPMN010000001">
    <property type="protein sequence ID" value="MET3660046.1"/>
    <property type="molecule type" value="Genomic_DNA"/>
</dbReference>
<feature type="domain" description="Aspartate/homoserine dehydrogenase NAD-binding" evidence="8">
    <location>
        <begin position="16"/>
        <end position="126"/>
    </location>
</feature>
<evidence type="ECO:0000259" key="7">
    <source>
        <dbReference type="Pfam" id="PF01958"/>
    </source>
</evidence>
<dbReference type="RefSeq" id="WP_354149957.1">
    <property type="nucleotide sequence ID" value="NZ_JBEPMN010000001.1"/>
</dbReference>
<keyword evidence="2 6" id="KW-0662">Pyridine nucleotide biosynthesis</keyword>
<evidence type="ECO:0000256" key="4">
    <source>
        <dbReference type="ARBA" id="ARBA00023002"/>
    </source>
</evidence>
<keyword evidence="10" id="KW-1185">Reference proteome</keyword>
<comment type="caution">
    <text evidence="9">The sequence shown here is derived from an EMBL/GenBank/DDBJ whole genome shotgun (WGS) entry which is preliminary data.</text>
</comment>
<dbReference type="InterPro" id="IPR002811">
    <property type="entry name" value="Asp_DH"/>
</dbReference>
<dbReference type="Gene3D" id="3.40.50.720">
    <property type="entry name" value="NAD(P)-binding Rossmann-like Domain"/>
    <property type="match status" value="1"/>
</dbReference>
<dbReference type="SUPFAM" id="SSF55347">
    <property type="entry name" value="Glyceraldehyde-3-phosphate dehydrogenase-like, C-terminal domain"/>
    <property type="match status" value="1"/>
</dbReference>
<name>A0ABV2KG46_9HYPH</name>
<dbReference type="SUPFAM" id="SSF51735">
    <property type="entry name" value="NAD(P)-binding Rossmann-fold domains"/>
    <property type="match status" value="1"/>
</dbReference>
<evidence type="ECO:0000313" key="9">
    <source>
        <dbReference type="EMBL" id="MET3660046.1"/>
    </source>
</evidence>
<dbReference type="InterPro" id="IPR005106">
    <property type="entry name" value="Asp/hSer_DH_NAD-bd"/>
</dbReference>
<dbReference type="Proteomes" id="UP001549143">
    <property type="component" value="Unassembled WGS sequence"/>
</dbReference>
<dbReference type="GO" id="GO:0033735">
    <property type="term" value="F:aspartate dehydrogenase [NAD(P)+] activity"/>
    <property type="evidence" value="ECO:0007669"/>
    <property type="project" value="UniProtKB-EC"/>
</dbReference>
<dbReference type="Pfam" id="PF01958">
    <property type="entry name" value="Asp_DH_C"/>
    <property type="match status" value="1"/>
</dbReference>
<dbReference type="InterPro" id="IPR036291">
    <property type="entry name" value="NAD(P)-bd_dom_sf"/>
</dbReference>
<dbReference type="PANTHER" id="PTHR31873:SF6">
    <property type="entry name" value="ASPARTATE DEHYDROGENASE DOMAIN-CONTAINING PROTEIN"/>
    <property type="match status" value="1"/>
</dbReference>
<dbReference type="InterPro" id="IPR011182">
    <property type="entry name" value="L-Asp_DH"/>
</dbReference>
<keyword evidence="5 6" id="KW-0520">NAD</keyword>
<evidence type="ECO:0000256" key="1">
    <source>
        <dbReference type="ARBA" id="ARBA00008331"/>
    </source>
</evidence>
<comment type="catalytic activity">
    <reaction evidence="6">
        <text>L-aspartate + NAD(+) + H2O = oxaloacetate + NH4(+) + NADH + H(+)</text>
        <dbReference type="Rhea" id="RHEA:11788"/>
        <dbReference type="ChEBI" id="CHEBI:15377"/>
        <dbReference type="ChEBI" id="CHEBI:15378"/>
        <dbReference type="ChEBI" id="CHEBI:16452"/>
        <dbReference type="ChEBI" id="CHEBI:28938"/>
        <dbReference type="ChEBI" id="CHEBI:29991"/>
        <dbReference type="ChEBI" id="CHEBI:57540"/>
        <dbReference type="ChEBI" id="CHEBI:57945"/>
        <dbReference type="EC" id="1.4.1.21"/>
    </reaction>
</comment>
<comment type="catalytic activity">
    <reaction evidence="6">
        <text>L-aspartate + NADP(+) + H2O = oxaloacetate + NH4(+) + NADPH + H(+)</text>
        <dbReference type="Rhea" id="RHEA:11784"/>
        <dbReference type="ChEBI" id="CHEBI:15377"/>
        <dbReference type="ChEBI" id="CHEBI:15378"/>
        <dbReference type="ChEBI" id="CHEBI:16452"/>
        <dbReference type="ChEBI" id="CHEBI:28938"/>
        <dbReference type="ChEBI" id="CHEBI:29991"/>
        <dbReference type="ChEBI" id="CHEBI:57783"/>
        <dbReference type="ChEBI" id="CHEBI:58349"/>
        <dbReference type="EC" id="1.4.1.21"/>
    </reaction>
</comment>
<evidence type="ECO:0000256" key="5">
    <source>
        <dbReference type="ARBA" id="ARBA00023027"/>
    </source>
</evidence>
<feature type="domain" description="Aspartate dehydrogenase" evidence="7">
    <location>
        <begin position="175"/>
        <end position="261"/>
    </location>
</feature>
<evidence type="ECO:0000256" key="3">
    <source>
        <dbReference type="ARBA" id="ARBA00022857"/>
    </source>
</evidence>
<comment type="similarity">
    <text evidence="1 6">Belongs to the L-aspartate dehydrogenase family.</text>
</comment>
<dbReference type="HAMAP" id="MF_01265">
    <property type="entry name" value="NadX"/>
    <property type="match status" value="1"/>
</dbReference>
<dbReference type="EC" id="1.4.1.21" evidence="6"/>
<dbReference type="InterPro" id="IPR020626">
    <property type="entry name" value="Asp_DH_prok"/>
</dbReference>
<evidence type="ECO:0000256" key="6">
    <source>
        <dbReference type="HAMAP-Rule" id="MF_01265"/>
    </source>
</evidence>
<feature type="binding site" evidence="6">
    <location>
        <position position="131"/>
    </location>
    <ligand>
        <name>NAD(+)</name>
        <dbReference type="ChEBI" id="CHEBI:57540"/>
    </ligand>
</feature>
<dbReference type="Pfam" id="PF03447">
    <property type="entry name" value="NAD_binding_3"/>
    <property type="match status" value="1"/>
</dbReference>
<organism evidence="9 10">
    <name type="scientific">Aquamicrobium ahrensii</name>
    <dbReference type="NCBI Taxonomy" id="469551"/>
    <lineage>
        <taxon>Bacteria</taxon>
        <taxon>Pseudomonadati</taxon>
        <taxon>Pseudomonadota</taxon>
        <taxon>Alphaproteobacteria</taxon>
        <taxon>Hyphomicrobiales</taxon>
        <taxon>Phyllobacteriaceae</taxon>
        <taxon>Aquamicrobium</taxon>
    </lineage>
</organism>